<proteinExistence type="predicted"/>
<comment type="caution">
    <text evidence="1">The sequence shown here is derived from an EMBL/GenBank/DDBJ whole genome shotgun (WGS) entry which is preliminary data.</text>
</comment>
<name>A0A2J8HSC1_VIBDI</name>
<evidence type="ECO:0000313" key="2">
    <source>
        <dbReference type="Proteomes" id="UP000236449"/>
    </source>
</evidence>
<dbReference type="AlphaFoldDB" id="A0A2J8HSC1"/>
<accession>A0A2J8HSC1</accession>
<evidence type="ECO:0000313" key="1">
    <source>
        <dbReference type="EMBL" id="PNI01172.1"/>
    </source>
</evidence>
<organism evidence="1 2">
    <name type="scientific">Vibrio diazotrophicus</name>
    <dbReference type="NCBI Taxonomy" id="685"/>
    <lineage>
        <taxon>Bacteria</taxon>
        <taxon>Pseudomonadati</taxon>
        <taxon>Pseudomonadota</taxon>
        <taxon>Gammaproteobacteria</taxon>
        <taxon>Vibrionales</taxon>
        <taxon>Vibrionaceae</taxon>
        <taxon>Vibrio</taxon>
    </lineage>
</organism>
<sequence length="165" mass="18425">MSLNADYLNNTGDYLLLLSLFLKEKIGTKATVLFEEDISPQDPDKPLIILPPVEIAETQWSEDGRHQDVIAATVLIRVPNGLAMPSIQAQNIGGFVRGFIAGQLFPDFLNPEHECVDEPEEIRGQPLKWNTNEQGYEVTFVQTIRYGLETLPPFSIVGEESPITE</sequence>
<protein>
    <submittedName>
        <fullName evidence="1">Uncharacterized protein</fullName>
    </submittedName>
</protein>
<dbReference type="RefSeq" id="WP_102967278.1">
    <property type="nucleotide sequence ID" value="NZ_POSK01000023.1"/>
</dbReference>
<reference evidence="1 2" key="1">
    <citation type="submission" date="2018-01" db="EMBL/GenBank/DDBJ databases">
        <title>Draft genome sequences of six Vibrio diazotrophicus strains isolated from deep-sea sediments of the Baltic Sea.</title>
        <authorList>
            <person name="Castillo D."/>
            <person name="Vandieken V."/>
            <person name="Chiang O."/>
            <person name="Middelboe M."/>
        </authorList>
    </citation>
    <scope>NUCLEOTIDE SEQUENCE [LARGE SCALE GENOMIC DNA]</scope>
    <source>
        <strain evidence="1 2">60.27F</strain>
    </source>
</reference>
<gene>
    <name evidence="1" type="ORF">C1N32_20635</name>
</gene>
<dbReference type="Proteomes" id="UP000236449">
    <property type="component" value="Unassembled WGS sequence"/>
</dbReference>
<dbReference type="EMBL" id="POSK01000023">
    <property type="protein sequence ID" value="PNI01172.1"/>
    <property type="molecule type" value="Genomic_DNA"/>
</dbReference>